<evidence type="ECO:0000313" key="2">
    <source>
        <dbReference type="Proteomes" id="UP001629230"/>
    </source>
</evidence>
<evidence type="ECO:0000313" key="1">
    <source>
        <dbReference type="EMBL" id="MFM0008165.1"/>
    </source>
</evidence>
<sequence>MGIFRWLHRDDNSSTERRDMEQVRETVERVMTLNPRLRMAQHCAERLTPAVKVSLRYARDLVASLPLLHEASARTWYSDLYVRAYFANPDELAMRVSRSEELRVYFDQNPEAEHVYAVLGMAMIERHVLGVALAGDTVRRDVAQTTVCFDDHRIRICGRTESDLRREIMQRVSDQLSLTGLAKLAKDRRDVLEHGRALLKMRLVLLQRQGTGMRSVCGGAVPAGWEELARVQAQIEDNSRRLGELSAPMDSLERQLDGVCQVLTEPEKHIYLTRKRIRLDRMNVVQTKDSSQTADELEFHVAHIPASPPQVRAIALIRFARAELLPGRLLLDEAIREL</sequence>
<dbReference type="Proteomes" id="UP001629230">
    <property type="component" value="Unassembled WGS sequence"/>
</dbReference>
<comment type="caution">
    <text evidence="1">The sequence shown here is derived from an EMBL/GenBank/DDBJ whole genome shotgun (WGS) entry which is preliminary data.</text>
</comment>
<gene>
    <name evidence="1" type="ORF">PQR57_45570</name>
</gene>
<proteinExistence type="predicted"/>
<dbReference type="EMBL" id="JAQQEZ010000084">
    <property type="protein sequence ID" value="MFM0008165.1"/>
    <property type="molecule type" value="Genomic_DNA"/>
</dbReference>
<organism evidence="1 2">
    <name type="scientific">Paraburkholderia dipogonis</name>
    <dbReference type="NCBI Taxonomy" id="1211383"/>
    <lineage>
        <taxon>Bacteria</taxon>
        <taxon>Pseudomonadati</taxon>
        <taxon>Pseudomonadota</taxon>
        <taxon>Betaproteobacteria</taxon>
        <taxon>Burkholderiales</taxon>
        <taxon>Burkholderiaceae</taxon>
        <taxon>Paraburkholderia</taxon>
    </lineage>
</organism>
<reference evidence="1 2" key="1">
    <citation type="journal article" date="2024" name="Chem. Sci.">
        <title>Discovery of megapolipeptins by genome mining of a Burkholderiales bacteria collection.</title>
        <authorList>
            <person name="Paulo B.S."/>
            <person name="Recchia M.J.J."/>
            <person name="Lee S."/>
            <person name="Fergusson C.H."/>
            <person name="Romanowski S.B."/>
            <person name="Hernandez A."/>
            <person name="Krull N."/>
            <person name="Liu D.Y."/>
            <person name="Cavanagh H."/>
            <person name="Bos A."/>
            <person name="Gray C.A."/>
            <person name="Murphy B.T."/>
            <person name="Linington R.G."/>
            <person name="Eustaquio A.S."/>
        </authorList>
    </citation>
    <scope>NUCLEOTIDE SEQUENCE [LARGE SCALE GENOMIC DNA]</scope>
    <source>
        <strain evidence="1 2">RL17-350-BIC-A</strain>
    </source>
</reference>
<keyword evidence="2" id="KW-1185">Reference proteome</keyword>
<protein>
    <submittedName>
        <fullName evidence="1">Uncharacterized protein</fullName>
    </submittedName>
</protein>
<name>A0ABW9B7B3_9BURK</name>
<dbReference type="RefSeq" id="WP_408183106.1">
    <property type="nucleotide sequence ID" value="NZ_JAQQEZ010000084.1"/>
</dbReference>
<accession>A0ABW9B7B3</accession>